<dbReference type="Pfam" id="PF00126">
    <property type="entry name" value="HTH_1"/>
    <property type="match status" value="1"/>
</dbReference>
<dbReference type="RefSeq" id="WP_016190234.1">
    <property type="nucleotide sequence ID" value="NZ_CP013970.1"/>
</dbReference>
<evidence type="ECO:0000313" key="7">
    <source>
        <dbReference type="EMBL" id="KKF35432.1"/>
    </source>
</evidence>
<proteinExistence type="inferred from homology"/>
<evidence type="ECO:0000313" key="8">
    <source>
        <dbReference type="Proteomes" id="UP000033924"/>
    </source>
</evidence>
<dbReference type="GO" id="GO:0003700">
    <property type="term" value="F:DNA-binding transcription factor activity"/>
    <property type="evidence" value="ECO:0007669"/>
    <property type="project" value="InterPro"/>
</dbReference>
<dbReference type="GO" id="GO:0043565">
    <property type="term" value="F:sequence-specific DNA binding"/>
    <property type="evidence" value="ECO:0007669"/>
    <property type="project" value="TreeGrafter"/>
</dbReference>
<dbReference type="Gene3D" id="1.10.10.10">
    <property type="entry name" value="Winged helix-like DNA-binding domain superfamily/Winged helix DNA-binding domain"/>
    <property type="match status" value="1"/>
</dbReference>
<comment type="similarity">
    <text evidence="1">Belongs to the LysR transcriptional regulatory family.</text>
</comment>
<keyword evidence="4" id="KW-0804">Transcription</keyword>
<dbReference type="InterPro" id="IPR000847">
    <property type="entry name" value="LysR_HTH_N"/>
</dbReference>
<evidence type="ECO:0000259" key="5">
    <source>
        <dbReference type="PROSITE" id="PS50931"/>
    </source>
</evidence>
<gene>
    <name evidence="6" type="ORF">AV903_13260</name>
    <name evidence="7" type="ORF">SY86_08355</name>
</gene>
<name>A0A0M2KDP7_9GAMM</name>
<dbReference type="NCBIfam" id="NF008239">
    <property type="entry name" value="PRK11013.1"/>
    <property type="match status" value="1"/>
</dbReference>
<dbReference type="SUPFAM" id="SSF53850">
    <property type="entry name" value="Periplasmic binding protein-like II"/>
    <property type="match status" value="1"/>
</dbReference>
<evidence type="ECO:0000313" key="6">
    <source>
        <dbReference type="EMBL" id="AXF76790.1"/>
    </source>
</evidence>
<keyword evidence="2" id="KW-0805">Transcription regulation</keyword>
<dbReference type="Proteomes" id="UP000033924">
    <property type="component" value="Unassembled WGS sequence"/>
</dbReference>
<sequence>MTSITLRHIEIFHAVVTTGNLTEAARLLHTSQPTVSRELARLEKISGLKLFDRVRGRLQPTTEGLRLFEEVQRSWYGLDRIISTAESLREFRQGELSVACLPVFAQSLLPLLCPTFLQRYPDVSLNIIALESPLLEEWLSAQRYDLGLTETTQTPAGTTRTELFTGMEVCVLPEAHPLAEKTCLTPQDFSHQNYVSLSRTDSYRQLLDQLFNEQGVVRRMVMETHSAASVCSMVRAGVGISVVNPLTAVDYAASGVAIRRFSADIPFTVSLIRPRHRPSCTLTEAFCRHLQQHISLFNQRLDSLLD</sequence>
<dbReference type="STRING" id="65700.SY86_08355"/>
<feature type="domain" description="HTH lysR-type" evidence="5">
    <location>
        <begin position="4"/>
        <end position="61"/>
    </location>
</feature>
<evidence type="ECO:0000256" key="4">
    <source>
        <dbReference type="ARBA" id="ARBA00023163"/>
    </source>
</evidence>
<dbReference type="InterPro" id="IPR036388">
    <property type="entry name" value="WH-like_DNA-bd_sf"/>
</dbReference>
<accession>A0A0M2KDP7</accession>
<dbReference type="GO" id="GO:0009089">
    <property type="term" value="P:lysine biosynthetic process via diaminopimelate"/>
    <property type="evidence" value="ECO:0007669"/>
    <property type="project" value="TreeGrafter"/>
</dbReference>
<dbReference type="GO" id="GO:0010628">
    <property type="term" value="P:positive regulation of gene expression"/>
    <property type="evidence" value="ECO:0007669"/>
    <property type="project" value="TreeGrafter"/>
</dbReference>
<evidence type="ECO:0000256" key="2">
    <source>
        <dbReference type="ARBA" id="ARBA00023015"/>
    </source>
</evidence>
<reference evidence="7 8" key="1">
    <citation type="submission" date="2015-01" db="EMBL/GenBank/DDBJ databases">
        <title>Erwinia tracheiphila.</title>
        <authorList>
            <person name="Shapiro L.R."/>
        </authorList>
    </citation>
    <scope>NUCLEOTIDE SEQUENCE [LARGE SCALE GENOMIC DNA]</scope>
    <source>
        <strain evidence="7 8">BuffGH</strain>
    </source>
</reference>
<reference evidence="6 9" key="2">
    <citation type="submission" date="2016-01" db="EMBL/GenBank/DDBJ databases">
        <authorList>
            <person name="Oliw E.H."/>
        </authorList>
    </citation>
    <scope>NUCLEOTIDE SEQUENCE [LARGE SCALE GENOMIC DNA]</scope>
    <source>
        <strain evidence="6 9">MDcuke</strain>
    </source>
</reference>
<dbReference type="PRINTS" id="PR00039">
    <property type="entry name" value="HTHLYSR"/>
</dbReference>
<dbReference type="EMBL" id="CP013970">
    <property type="protein sequence ID" value="AXF76790.1"/>
    <property type="molecule type" value="Genomic_DNA"/>
</dbReference>
<dbReference type="Proteomes" id="UP000264980">
    <property type="component" value="Chromosome"/>
</dbReference>
<dbReference type="PROSITE" id="PS50931">
    <property type="entry name" value="HTH_LYSR"/>
    <property type="match status" value="1"/>
</dbReference>
<evidence type="ECO:0000256" key="1">
    <source>
        <dbReference type="ARBA" id="ARBA00009437"/>
    </source>
</evidence>
<dbReference type="PATRIC" id="fig|65700.7.peg.2114"/>
<dbReference type="PANTHER" id="PTHR30427:SF1">
    <property type="entry name" value="TRANSCRIPTIONAL ACTIVATOR PROTEIN LYSR"/>
    <property type="match status" value="1"/>
</dbReference>
<dbReference type="AlphaFoldDB" id="A0A0M2KDP7"/>
<keyword evidence="3" id="KW-0238">DNA-binding</keyword>
<evidence type="ECO:0000313" key="9">
    <source>
        <dbReference type="Proteomes" id="UP000264980"/>
    </source>
</evidence>
<dbReference type="InterPro" id="IPR005119">
    <property type="entry name" value="LysR_subst-bd"/>
</dbReference>
<dbReference type="Gene3D" id="3.40.190.290">
    <property type="match status" value="1"/>
</dbReference>
<organism evidence="7 8">
    <name type="scientific">Erwinia tracheiphila</name>
    <dbReference type="NCBI Taxonomy" id="65700"/>
    <lineage>
        <taxon>Bacteria</taxon>
        <taxon>Pseudomonadati</taxon>
        <taxon>Pseudomonadota</taxon>
        <taxon>Gammaproteobacteria</taxon>
        <taxon>Enterobacterales</taxon>
        <taxon>Erwiniaceae</taxon>
        <taxon>Erwinia</taxon>
    </lineage>
</organism>
<dbReference type="EMBL" id="JXNU01000003">
    <property type="protein sequence ID" value="KKF35432.1"/>
    <property type="molecule type" value="Genomic_DNA"/>
</dbReference>
<dbReference type="PANTHER" id="PTHR30427">
    <property type="entry name" value="TRANSCRIPTIONAL ACTIVATOR PROTEIN LYSR"/>
    <property type="match status" value="1"/>
</dbReference>
<evidence type="ECO:0000256" key="3">
    <source>
        <dbReference type="ARBA" id="ARBA00023125"/>
    </source>
</evidence>
<protein>
    <submittedName>
        <fullName evidence="6 7">Transcriptional regulator</fullName>
    </submittedName>
</protein>
<dbReference type="InterPro" id="IPR036390">
    <property type="entry name" value="WH_DNA-bd_sf"/>
</dbReference>
<dbReference type="SUPFAM" id="SSF46785">
    <property type="entry name" value="Winged helix' DNA-binding domain"/>
    <property type="match status" value="1"/>
</dbReference>
<keyword evidence="8" id="KW-1185">Reference proteome</keyword>
<dbReference type="Pfam" id="PF03466">
    <property type="entry name" value="LysR_substrate"/>
    <property type="match status" value="1"/>
</dbReference>